<evidence type="ECO:0000313" key="3">
    <source>
        <dbReference type="Proteomes" id="UP000053201"/>
    </source>
</evidence>
<feature type="region of interest" description="Disordered" evidence="1">
    <location>
        <begin position="215"/>
        <end position="237"/>
    </location>
</feature>
<feature type="compositionally biased region" description="Low complexity" evidence="1">
    <location>
        <begin position="162"/>
        <end position="172"/>
    </location>
</feature>
<feature type="region of interest" description="Disordered" evidence="1">
    <location>
        <begin position="29"/>
        <end position="78"/>
    </location>
</feature>
<dbReference type="OrthoDB" id="2136727at2759"/>
<evidence type="ECO:0000256" key="1">
    <source>
        <dbReference type="SAM" id="MobiDB-lite"/>
    </source>
</evidence>
<feature type="compositionally biased region" description="Basic and acidic residues" evidence="1">
    <location>
        <begin position="111"/>
        <end position="127"/>
    </location>
</feature>
<keyword evidence="3" id="KW-1185">Reference proteome</keyword>
<dbReference type="InParanoid" id="A0A0L0HCW0"/>
<organism evidence="2 3">
    <name type="scientific">Spizellomyces punctatus (strain DAOM BR117)</name>
    <dbReference type="NCBI Taxonomy" id="645134"/>
    <lineage>
        <taxon>Eukaryota</taxon>
        <taxon>Fungi</taxon>
        <taxon>Fungi incertae sedis</taxon>
        <taxon>Chytridiomycota</taxon>
        <taxon>Chytridiomycota incertae sedis</taxon>
        <taxon>Chytridiomycetes</taxon>
        <taxon>Spizellomycetales</taxon>
        <taxon>Spizellomycetaceae</taxon>
        <taxon>Spizellomyces</taxon>
    </lineage>
</organism>
<sequence>MFRIPFSNRGLGADVANDLFQRACHAEYGTASEQGNKKTSAGRKRRGRRDRMRRFRRSHATDATERHGTPAFRSNHLRRRHRFRRALHLGGFKFHASDSESSTLNQSSGDENMRTKQDEVNRILIRQERQRRRHDDLNDAELYALNPFLSIETNQVPRNSRRSSATSVSSSSLPGRRVSASHGKLIKPAPGAIGVAKLKSHDGPSEPMVEKKYHTGDTHFPDLRPEAETTDEPSTNRSISFYVTPRDIYDLTPRDVQLRAQLMRELVSWYFYSRWTSPALQGGEERATAPEHPAKMCLPSFKMERLSPLMETEDENQEGFDVFAGIGTKGFTFALSKIDRRTLRPTVAPVATPPTQSPNDAGTPTPASPAVVNPFRGTYKHRMRRVSLTPDLEIAQMGNSATNIPVMADFGKVKTNAAPLIKPRDRAKRHRGPSKFGKAWGTSLGPWVDHDPDLCDRHDHSRYLIDVAGSVNAYREEHETGWTSHSQLQAVWSQLAVAEGGQFEHTQMSEEHKKDFKQLFEKLLDVTFGDKKGSENIGKIEEKQKRQKDPGAAIRSLALGVV</sequence>
<feature type="compositionally biased region" description="Polar residues" evidence="1">
    <location>
        <begin position="99"/>
        <end position="110"/>
    </location>
</feature>
<feature type="region of interest" description="Disordered" evidence="1">
    <location>
        <begin position="96"/>
        <end position="127"/>
    </location>
</feature>
<feature type="region of interest" description="Disordered" evidence="1">
    <location>
        <begin position="349"/>
        <end position="373"/>
    </location>
</feature>
<protein>
    <submittedName>
        <fullName evidence="2">Uncharacterized protein</fullName>
    </submittedName>
</protein>
<feature type="region of interest" description="Disordered" evidence="1">
    <location>
        <begin position="154"/>
        <end position="182"/>
    </location>
</feature>
<name>A0A0L0HCW0_SPIPD</name>
<feature type="compositionally biased region" description="Basic residues" evidence="1">
    <location>
        <begin position="40"/>
        <end position="58"/>
    </location>
</feature>
<dbReference type="GeneID" id="27689101"/>
<dbReference type="EMBL" id="KQ257459">
    <property type="protein sequence ID" value="KNC98764.1"/>
    <property type="molecule type" value="Genomic_DNA"/>
</dbReference>
<feature type="compositionally biased region" description="Basic and acidic residues" evidence="1">
    <location>
        <begin position="215"/>
        <end position="227"/>
    </location>
</feature>
<gene>
    <name evidence="2" type="ORF">SPPG_05746</name>
</gene>
<reference evidence="2 3" key="1">
    <citation type="submission" date="2009-08" db="EMBL/GenBank/DDBJ databases">
        <title>The Genome Sequence of Spizellomyces punctatus strain DAOM BR117.</title>
        <authorList>
            <consortium name="The Broad Institute Genome Sequencing Platform"/>
            <person name="Russ C."/>
            <person name="Cuomo C."/>
            <person name="Shea T."/>
            <person name="Young S.K."/>
            <person name="Zeng Q."/>
            <person name="Koehrsen M."/>
            <person name="Haas B."/>
            <person name="Borodovsky M."/>
            <person name="Guigo R."/>
            <person name="Alvarado L."/>
            <person name="Berlin A."/>
            <person name="Bochicchio J."/>
            <person name="Borenstein D."/>
            <person name="Chapman S."/>
            <person name="Chen Z."/>
            <person name="Engels R."/>
            <person name="Freedman E."/>
            <person name="Gellesch M."/>
            <person name="Goldberg J."/>
            <person name="Griggs A."/>
            <person name="Gujja S."/>
            <person name="Heiman D."/>
            <person name="Hepburn T."/>
            <person name="Howarth C."/>
            <person name="Jen D."/>
            <person name="Larson L."/>
            <person name="Lewis B."/>
            <person name="Mehta T."/>
            <person name="Park D."/>
            <person name="Pearson M."/>
            <person name="Roberts A."/>
            <person name="Saif S."/>
            <person name="Shenoy N."/>
            <person name="Sisk P."/>
            <person name="Stolte C."/>
            <person name="Sykes S."/>
            <person name="Thomson T."/>
            <person name="Walk T."/>
            <person name="White J."/>
            <person name="Yandava C."/>
            <person name="Burger G."/>
            <person name="Gray M.W."/>
            <person name="Holland P.W.H."/>
            <person name="King N."/>
            <person name="Lang F.B.F."/>
            <person name="Roger A.J."/>
            <person name="Ruiz-Trillo I."/>
            <person name="Lander E."/>
            <person name="Nusbaum C."/>
        </authorList>
    </citation>
    <scope>NUCLEOTIDE SEQUENCE [LARGE SCALE GENOMIC DNA]</scope>
    <source>
        <strain evidence="2 3">DAOM BR117</strain>
    </source>
</reference>
<dbReference type="VEuPathDB" id="FungiDB:SPPG_05746"/>
<evidence type="ECO:0000313" key="2">
    <source>
        <dbReference type="EMBL" id="KNC98764.1"/>
    </source>
</evidence>
<dbReference type="RefSeq" id="XP_016606804.1">
    <property type="nucleotide sequence ID" value="XM_016753955.1"/>
</dbReference>
<proteinExistence type="predicted"/>
<feature type="compositionally biased region" description="Basic and acidic residues" evidence="1">
    <location>
        <begin position="59"/>
        <end position="68"/>
    </location>
</feature>
<dbReference type="AlphaFoldDB" id="A0A0L0HCW0"/>
<accession>A0A0L0HCW0</accession>
<dbReference type="Proteomes" id="UP000053201">
    <property type="component" value="Unassembled WGS sequence"/>
</dbReference>